<dbReference type="Proteomes" id="UP000836387">
    <property type="component" value="Unassembled WGS sequence"/>
</dbReference>
<name>A0ACA9UCI0_BIOOC</name>
<evidence type="ECO:0000313" key="2">
    <source>
        <dbReference type="Proteomes" id="UP000836387"/>
    </source>
</evidence>
<reference evidence="1" key="1">
    <citation type="submission" date="2020-04" db="EMBL/GenBank/DDBJ databases">
        <authorList>
            <person name="Broberg M."/>
        </authorList>
    </citation>
    <scope>NUCLEOTIDE SEQUENCE</scope>
</reference>
<sequence length="150" mass="16949">MASLSKIILSLGVITTLAAASPLQIYEGCKSSGFGDREIQQSGQGAYNKVIPDKIYNTYPNQTEVVKVADDTYAFIMPLLDVNKKAVTSQKWGSWNLDGFKPNKQVPGQEKDIECADEIYLWERLKLVTVEKNMYLKVDEKNGWYISYQL</sequence>
<proteinExistence type="predicted"/>
<dbReference type="EMBL" id="CADEHS020000192">
    <property type="protein sequence ID" value="CAG9950759.1"/>
    <property type="molecule type" value="Genomic_DNA"/>
</dbReference>
<comment type="caution">
    <text evidence="1">The sequence shown here is derived from an EMBL/GenBank/DDBJ whole genome shotgun (WGS) entry which is preliminary data.</text>
</comment>
<gene>
    <name evidence="1" type="ORF">CRV2_00019827</name>
</gene>
<reference evidence="1" key="2">
    <citation type="submission" date="2021-10" db="EMBL/GenBank/DDBJ databases">
        <authorList>
            <person name="Piombo E."/>
        </authorList>
    </citation>
    <scope>NUCLEOTIDE SEQUENCE</scope>
</reference>
<protein>
    <submittedName>
        <fullName evidence="1">Uncharacterized protein</fullName>
    </submittedName>
</protein>
<evidence type="ECO:0000313" key="1">
    <source>
        <dbReference type="EMBL" id="CAG9950759.1"/>
    </source>
</evidence>
<keyword evidence="2" id="KW-1185">Reference proteome</keyword>
<accession>A0ACA9UCI0</accession>
<organism evidence="1 2">
    <name type="scientific">Clonostachys rosea f. rosea IK726</name>
    <dbReference type="NCBI Taxonomy" id="1349383"/>
    <lineage>
        <taxon>Eukaryota</taxon>
        <taxon>Fungi</taxon>
        <taxon>Dikarya</taxon>
        <taxon>Ascomycota</taxon>
        <taxon>Pezizomycotina</taxon>
        <taxon>Sordariomycetes</taxon>
        <taxon>Hypocreomycetidae</taxon>
        <taxon>Hypocreales</taxon>
        <taxon>Bionectriaceae</taxon>
        <taxon>Clonostachys</taxon>
    </lineage>
</organism>